<protein>
    <submittedName>
        <fullName evidence="2">Uncharacterized protein</fullName>
    </submittedName>
</protein>
<feature type="compositionally biased region" description="Low complexity" evidence="1">
    <location>
        <begin position="36"/>
        <end position="46"/>
    </location>
</feature>
<evidence type="ECO:0000256" key="1">
    <source>
        <dbReference type="SAM" id="MobiDB-lite"/>
    </source>
</evidence>
<gene>
    <name evidence="2" type="ORF">NHP190012_05400</name>
</gene>
<dbReference type="Proteomes" id="UP000826146">
    <property type="component" value="Chromosome"/>
</dbReference>
<dbReference type="EMBL" id="AP024819">
    <property type="protein sequence ID" value="BCZ18898.1"/>
    <property type="molecule type" value="Genomic_DNA"/>
</dbReference>
<feature type="region of interest" description="Disordered" evidence="1">
    <location>
        <begin position="36"/>
        <end position="55"/>
    </location>
</feature>
<evidence type="ECO:0000313" key="2">
    <source>
        <dbReference type="EMBL" id="BCZ18898.1"/>
    </source>
</evidence>
<name>A0ABN6I9W6_9HELI</name>
<reference evidence="2 3" key="1">
    <citation type="submission" date="2021-07" db="EMBL/GenBank/DDBJ databases">
        <title>Novel Helicobacter sp. Isolated from a cat.</title>
        <authorList>
            <person name="Rimbara E."/>
            <person name="Suzuki M."/>
        </authorList>
    </citation>
    <scope>NUCLEOTIDE SEQUENCE [LARGE SCALE GENOMIC DNA]</scope>
    <source>
        <strain evidence="3">NHP19-012</strain>
    </source>
</reference>
<organism evidence="2 3">
    <name type="scientific">Helicobacter gastrofelis</name>
    <dbReference type="NCBI Taxonomy" id="2849642"/>
    <lineage>
        <taxon>Bacteria</taxon>
        <taxon>Pseudomonadati</taxon>
        <taxon>Campylobacterota</taxon>
        <taxon>Epsilonproteobacteria</taxon>
        <taxon>Campylobacterales</taxon>
        <taxon>Helicobacteraceae</taxon>
        <taxon>Helicobacter</taxon>
    </lineage>
</organism>
<keyword evidence="3" id="KW-1185">Reference proteome</keyword>
<sequence>MAVFEDIDQFIKDFKRGGDSDTTQKLVVLEAQIPTPQTPQEIPSSTLQQESPKARTQEVIRTELETLRTYHGQIVDLHTPDHIFIKVLLKDILHYPTGHIKVLFKITAQEQKVVQAELEWAKKCPNFFEDFKKYSKHPPTAELLEKCFTQIFQSLEQFEKMIKISQFHTEAQKEKSKVTTGVWENFLKMNSHNTTLERSN</sequence>
<accession>A0ABN6I9W6</accession>
<proteinExistence type="predicted"/>
<evidence type="ECO:0000313" key="3">
    <source>
        <dbReference type="Proteomes" id="UP000826146"/>
    </source>
</evidence>